<organism evidence="2 3">
    <name type="scientific">Penicillium canariense</name>
    <dbReference type="NCBI Taxonomy" id="189055"/>
    <lineage>
        <taxon>Eukaryota</taxon>
        <taxon>Fungi</taxon>
        <taxon>Dikarya</taxon>
        <taxon>Ascomycota</taxon>
        <taxon>Pezizomycotina</taxon>
        <taxon>Eurotiomycetes</taxon>
        <taxon>Eurotiomycetidae</taxon>
        <taxon>Eurotiales</taxon>
        <taxon>Aspergillaceae</taxon>
        <taxon>Penicillium</taxon>
    </lineage>
</organism>
<feature type="region of interest" description="Disordered" evidence="1">
    <location>
        <begin position="672"/>
        <end position="765"/>
    </location>
</feature>
<feature type="region of interest" description="Disordered" evidence="1">
    <location>
        <begin position="565"/>
        <end position="589"/>
    </location>
</feature>
<feature type="region of interest" description="Disordered" evidence="1">
    <location>
        <begin position="604"/>
        <end position="624"/>
    </location>
</feature>
<dbReference type="EMBL" id="JAPQKN010000001">
    <property type="protein sequence ID" value="KAJ5177112.1"/>
    <property type="molecule type" value="Genomic_DNA"/>
</dbReference>
<gene>
    <name evidence="2" type="ORF">N7482_002989</name>
</gene>
<dbReference type="GeneID" id="81424290"/>
<evidence type="ECO:0000313" key="2">
    <source>
        <dbReference type="EMBL" id="KAJ5177112.1"/>
    </source>
</evidence>
<accession>A0A9W9IIK8</accession>
<dbReference type="AlphaFoldDB" id="A0A9W9IIK8"/>
<sequence>MRRARRARQPEPVTWEAAKVQATTAASHAMRSRGFPTEERPYDRLGGPEHVAIPRRPGSSLQYTEDSFSAHTGSIAPPVTPRQSMETIGAIQGHRPEISAALPPITELRGLDGRDNSVPSSYRRLRKAKSMFSTRARSSHIVYETTLMSPPDGCGSDRSPEFELARTLRPSVPFIRGHRQENRAIRHAKSQDTAIQLARSQFLEETEGFGTQVRRSSFFNRRKREHRPFRKTFRVSSNTGIGASFPSEHAYRRGSGSRSRTFSSSIKNGFRRVFGFSNPTGQQPEPYFQSEASTSITPTEPMVDGHLVENAVGGNVGMRQCRMSSPFPADQLSPGRDSLCTSKSRVTSWADSTVANSEKTRKIGHHQSLSLIEEHGDLNKQLPQVPVDDRTHSRLPFCDETIDSLRQGTSAGKFDSWADSSDLYSALVHQIRRQAVFTPDENAILGTVPAHCVIPERTSSVFSHRSRQTIRHVPSGESSVAGSFATARVGDSMSPQRRHPYPLKYTPSKIAQCISGQENHLPLGNLSDGKSPQSPYVIGEGSDEDTGSVIIARFEALRTGAVSPSVYSRTTSGNTPRKGSSGCVTSVPDGETGTATIFASQRAAYSSPTRTKGSIPSGPQVQPSADWQKWMNSQIEMIEKTSPIREHFREGAQFLEDDDDIFMGMLRRAPLPSPEADVGPLGTSEQVFNGRPAPEGPKPLTQNNFSRPFSRSSSVRTILSSQRAQRDVSARSQPQLPSAEGGSGPALDSPPGPAWVPSGQIPSMMRTRSSNMLPALESPTPRRFGPESQKRTWARYSARLPNANGKNNRFRSMRTYRTSHGTNNENTRQQEEHDEMMVEYHNLQDIHSTISSKRMVEMFLDSRRRQMGRDESGSNVADEAFV</sequence>
<evidence type="ECO:0000256" key="1">
    <source>
        <dbReference type="SAM" id="MobiDB-lite"/>
    </source>
</evidence>
<reference evidence="2" key="2">
    <citation type="journal article" date="2023" name="IMA Fungus">
        <title>Comparative genomic study of the Penicillium genus elucidates a diverse pangenome and 15 lateral gene transfer events.</title>
        <authorList>
            <person name="Petersen C."/>
            <person name="Sorensen T."/>
            <person name="Nielsen M.R."/>
            <person name="Sondergaard T.E."/>
            <person name="Sorensen J.L."/>
            <person name="Fitzpatrick D.A."/>
            <person name="Frisvad J.C."/>
            <person name="Nielsen K.L."/>
        </authorList>
    </citation>
    <scope>NUCLEOTIDE SEQUENCE</scope>
    <source>
        <strain evidence="2">IBT 26290</strain>
    </source>
</reference>
<evidence type="ECO:0000313" key="3">
    <source>
        <dbReference type="Proteomes" id="UP001149163"/>
    </source>
</evidence>
<protein>
    <submittedName>
        <fullName evidence="2">Uncharacterized protein</fullName>
    </submittedName>
</protein>
<feature type="region of interest" description="Disordered" evidence="1">
    <location>
        <begin position="24"/>
        <end position="49"/>
    </location>
</feature>
<comment type="caution">
    <text evidence="2">The sequence shown here is derived from an EMBL/GenBank/DDBJ whole genome shotgun (WGS) entry which is preliminary data.</text>
</comment>
<feature type="compositionally biased region" description="Low complexity" evidence="1">
    <location>
        <begin position="703"/>
        <end position="723"/>
    </location>
</feature>
<dbReference type="RefSeq" id="XP_056548720.1">
    <property type="nucleotide sequence ID" value="XM_056685114.1"/>
</dbReference>
<reference evidence="2" key="1">
    <citation type="submission" date="2022-11" db="EMBL/GenBank/DDBJ databases">
        <authorList>
            <person name="Petersen C."/>
        </authorList>
    </citation>
    <scope>NUCLEOTIDE SEQUENCE</scope>
    <source>
        <strain evidence="2">IBT 26290</strain>
    </source>
</reference>
<feature type="compositionally biased region" description="Polar residues" evidence="1">
    <location>
        <begin position="565"/>
        <end position="584"/>
    </location>
</feature>
<keyword evidence="3" id="KW-1185">Reference proteome</keyword>
<feature type="compositionally biased region" description="Basic and acidic residues" evidence="1">
    <location>
        <begin position="36"/>
        <end position="47"/>
    </location>
</feature>
<name>A0A9W9IIK8_9EURO</name>
<proteinExistence type="predicted"/>
<dbReference type="Proteomes" id="UP001149163">
    <property type="component" value="Unassembled WGS sequence"/>
</dbReference>
<dbReference type="OrthoDB" id="9975114at2759"/>